<dbReference type="STRING" id="667725.A0A0L0GBU7"/>
<proteinExistence type="inferred from homology"/>
<evidence type="ECO:0000256" key="1">
    <source>
        <dbReference type="ARBA" id="ARBA00001933"/>
    </source>
</evidence>
<sequence length="341" mass="36911">MTSSAIPAPKGFVYSDTDSHVECVYKDGEWGALETVADPYIKIHMSAGTLHYGQTIFEGMKAEKGKDGVVRLFRPDENAKRLNRSAKRLMMPTLDPDFFIEAVMKAVKENIRFVPEFGTGSLYIRPYMFATQPVLGLDPATEYKFVVFVVPVGDFYSGAVQSIPAFVVENSDRAAPLGVGAAKVAGNYAASMASTREAKANGYPITLFLDAKTRTYVEEFATSNFVGISACGQKYLTPCSASILASITNKSLEALASDLGLSVERRPILIEEVKEFSEVGAVGTAVVCSPISQIVYKSSVFNIRGTATGLGPILQKLYDALRAVQQGEAEDKHGWIKIVTA</sequence>
<dbReference type="PANTHER" id="PTHR42825:SF2">
    <property type="entry name" value="BRANCHED-CHAIN-AMINO-ACID AMINOTRANSFERASE 3, CHLOROPLASTIC-RELATED"/>
    <property type="match status" value="1"/>
</dbReference>
<dbReference type="GeneID" id="25901884"/>
<protein>
    <submittedName>
        <fullName evidence="7">Branched-chain amino acid aminotransferase</fullName>
    </submittedName>
</protein>
<dbReference type="InterPro" id="IPR033939">
    <property type="entry name" value="BCAT_family"/>
</dbReference>
<organism evidence="7 8">
    <name type="scientific">Sphaeroforma arctica JP610</name>
    <dbReference type="NCBI Taxonomy" id="667725"/>
    <lineage>
        <taxon>Eukaryota</taxon>
        <taxon>Ichthyosporea</taxon>
        <taxon>Ichthyophonida</taxon>
        <taxon>Sphaeroforma</taxon>
    </lineage>
</organism>
<comment type="similarity">
    <text evidence="2">Belongs to the class-IV pyridoxal-phosphate-dependent aminotransferase family.</text>
</comment>
<evidence type="ECO:0000256" key="5">
    <source>
        <dbReference type="ARBA" id="ARBA00022898"/>
    </source>
</evidence>
<evidence type="ECO:0000256" key="2">
    <source>
        <dbReference type="ARBA" id="ARBA00009320"/>
    </source>
</evidence>
<dbReference type="eggNOG" id="KOG0975">
    <property type="taxonomic scope" value="Eukaryota"/>
</dbReference>
<dbReference type="InterPro" id="IPR005786">
    <property type="entry name" value="B_amino_transII"/>
</dbReference>
<dbReference type="PIRSF" id="PIRSF006468">
    <property type="entry name" value="BCAT1"/>
    <property type="match status" value="1"/>
</dbReference>
<feature type="modified residue" description="N6-(pyridoxal phosphate)lysine" evidence="6">
    <location>
        <position position="183"/>
    </location>
</feature>
<dbReference type="Gene3D" id="3.20.10.10">
    <property type="entry name" value="D-amino Acid Aminotransferase, subunit A, domain 2"/>
    <property type="match status" value="1"/>
</dbReference>
<dbReference type="OrthoDB" id="409992at2759"/>
<dbReference type="PANTHER" id="PTHR42825">
    <property type="entry name" value="AMINO ACID AMINOTRANSFERASE"/>
    <property type="match status" value="1"/>
</dbReference>
<evidence type="ECO:0000256" key="6">
    <source>
        <dbReference type="PIRSR" id="PIRSR006468-1"/>
    </source>
</evidence>
<keyword evidence="5" id="KW-0663">Pyridoxal phosphate</keyword>
<dbReference type="GO" id="GO:0004084">
    <property type="term" value="F:branched-chain-amino-acid transaminase activity"/>
    <property type="evidence" value="ECO:0007669"/>
    <property type="project" value="InterPro"/>
</dbReference>
<keyword evidence="4 7" id="KW-0808">Transferase</keyword>
<dbReference type="CDD" id="cd01557">
    <property type="entry name" value="BCAT_beta_family"/>
    <property type="match status" value="1"/>
</dbReference>
<reference evidence="7 8" key="1">
    <citation type="submission" date="2011-02" db="EMBL/GenBank/DDBJ databases">
        <title>The Genome Sequence of Sphaeroforma arctica JP610.</title>
        <authorList>
            <consortium name="The Broad Institute Genome Sequencing Platform"/>
            <person name="Russ C."/>
            <person name="Cuomo C."/>
            <person name="Young S.K."/>
            <person name="Zeng Q."/>
            <person name="Gargeya S."/>
            <person name="Alvarado L."/>
            <person name="Berlin A."/>
            <person name="Chapman S.B."/>
            <person name="Chen Z."/>
            <person name="Freedman E."/>
            <person name="Gellesch M."/>
            <person name="Goldberg J."/>
            <person name="Griggs A."/>
            <person name="Gujja S."/>
            <person name="Heilman E."/>
            <person name="Heiman D."/>
            <person name="Howarth C."/>
            <person name="Mehta T."/>
            <person name="Neiman D."/>
            <person name="Pearson M."/>
            <person name="Roberts A."/>
            <person name="Saif S."/>
            <person name="Shea T."/>
            <person name="Shenoy N."/>
            <person name="Sisk P."/>
            <person name="Stolte C."/>
            <person name="Sykes S."/>
            <person name="White J."/>
            <person name="Yandava C."/>
            <person name="Burger G."/>
            <person name="Gray M.W."/>
            <person name="Holland P.W.H."/>
            <person name="King N."/>
            <person name="Lang F.B.F."/>
            <person name="Roger A.J."/>
            <person name="Ruiz-Trillo I."/>
            <person name="Haas B."/>
            <person name="Nusbaum C."/>
            <person name="Birren B."/>
        </authorList>
    </citation>
    <scope>NUCLEOTIDE SEQUENCE [LARGE SCALE GENOMIC DNA]</scope>
    <source>
        <strain evidence="7 8">JP610</strain>
    </source>
</reference>
<accession>A0A0L0GBU7</accession>
<evidence type="ECO:0000313" key="8">
    <source>
        <dbReference type="Proteomes" id="UP000054560"/>
    </source>
</evidence>
<evidence type="ECO:0000313" key="7">
    <source>
        <dbReference type="EMBL" id="KNC86470.1"/>
    </source>
</evidence>
<dbReference type="Pfam" id="PF01063">
    <property type="entry name" value="Aminotran_4"/>
    <property type="match status" value="1"/>
</dbReference>
<dbReference type="NCBIfam" id="TIGR01123">
    <property type="entry name" value="ilvE_II"/>
    <property type="match status" value="1"/>
</dbReference>
<dbReference type="RefSeq" id="XP_014160372.1">
    <property type="nucleotide sequence ID" value="XM_014304897.1"/>
</dbReference>
<keyword evidence="8" id="KW-1185">Reference proteome</keyword>
<keyword evidence="3 7" id="KW-0032">Aminotransferase</keyword>
<dbReference type="SUPFAM" id="SSF56752">
    <property type="entry name" value="D-aminoacid aminotransferase-like PLP-dependent enzymes"/>
    <property type="match status" value="1"/>
</dbReference>
<gene>
    <name evidence="7" type="ORF">SARC_01380</name>
</gene>
<dbReference type="InterPro" id="IPR036038">
    <property type="entry name" value="Aminotransferase-like"/>
</dbReference>
<dbReference type="EMBL" id="KQ241650">
    <property type="protein sequence ID" value="KNC86470.1"/>
    <property type="molecule type" value="Genomic_DNA"/>
</dbReference>
<dbReference type="InterPro" id="IPR001544">
    <property type="entry name" value="Aminotrans_IV"/>
</dbReference>
<dbReference type="Proteomes" id="UP000054560">
    <property type="component" value="Unassembled WGS sequence"/>
</dbReference>
<dbReference type="InterPro" id="IPR043131">
    <property type="entry name" value="BCAT-like_N"/>
</dbReference>
<evidence type="ECO:0000256" key="4">
    <source>
        <dbReference type="ARBA" id="ARBA00022679"/>
    </source>
</evidence>
<comment type="cofactor">
    <cofactor evidence="1">
        <name>pyridoxal 5'-phosphate</name>
        <dbReference type="ChEBI" id="CHEBI:597326"/>
    </cofactor>
</comment>
<dbReference type="Gene3D" id="3.30.470.10">
    <property type="match status" value="1"/>
</dbReference>
<dbReference type="NCBIfam" id="NF009897">
    <property type="entry name" value="PRK13357.1"/>
    <property type="match status" value="1"/>
</dbReference>
<name>A0A0L0GBU7_9EUKA</name>
<dbReference type="InterPro" id="IPR043132">
    <property type="entry name" value="BCAT-like_C"/>
</dbReference>
<evidence type="ECO:0000256" key="3">
    <source>
        <dbReference type="ARBA" id="ARBA00022576"/>
    </source>
</evidence>
<dbReference type="AlphaFoldDB" id="A0A0L0GBU7"/>
<dbReference type="GO" id="GO:0009081">
    <property type="term" value="P:branched-chain amino acid metabolic process"/>
    <property type="evidence" value="ECO:0007669"/>
    <property type="project" value="InterPro"/>
</dbReference>